<accession>A0A0D0KKX2</accession>
<keyword evidence="6 9" id="KW-1133">Transmembrane helix</keyword>
<dbReference type="EMBL" id="JXQW01000040">
    <property type="protein sequence ID" value="KIP98685.1"/>
    <property type="molecule type" value="Genomic_DNA"/>
</dbReference>
<feature type="transmembrane region" description="Helical" evidence="9">
    <location>
        <begin position="47"/>
        <end position="65"/>
    </location>
</feature>
<feature type="transmembrane region" description="Helical" evidence="9">
    <location>
        <begin position="127"/>
        <end position="144"/>
    </location>
</feature>
<evidence type="ECO:0000256" key="3">
    <source>
        <dbReference type="ARBA" id="ARBA00022475"/>
    </source>
</evidence>
<comment type="subcellular location">
    <subcellularLocation>
        <location evidence="1 9">Cell inner membrane</location>
        <topology evidence="1 9">Multi-pass membrane protein</topology>
    </subcellularLocation>
</comment>
<evidence type="ECO:0000256" key="5">
    <source>
        <dbReference type="ARBA" id="ARBA00022692"/>
    </source>
</evidence>
<evidence type="ECO:0000259" key="10">
    <source>
        <dbReference type="Pfam" id="PF04290"/>
    </source>
</evidence>
<feature type="transmembrane region" description="Helical" evidence="9">
    <location>
        <begin position="86"/>
        <end position="107"/>
    </location>
</feature>
<evidence type="ECO:0000256" key="6">
    <source>
        <dbReference type="ARBA" id="ARBA00022989"/>
    </source>
</evidence>
<evidence type="ECO:0000256" key="8">
    <source>
        <dbReference type="ARBA" id="ARBA00038436"/>
    </source>
</evidence>
<evidence type="ECO:0000256" key="2">
    <source>
        <dbReference type="ARBA" id="ARBA00022448"/>
    </source>
</evidence>
<organism evidence="11 12">
    <name type="scientific">Pseudomonas fulva</name>
    <dbReference type="NCBI Taxonomy" id="47880"/>
    <lineage>
        <taxon>Bacteria</taxon>
        <taxon>Pseudomonadati</taxon>
        <taxon>Pseudomonadota</taxon>
        <taxon>Gammaproteobacteria</taxon>
        <taxon>Pseudomonadales</taxon>
        <taxon>Pseudomonadaceae</taxon>
        <taxon>Pseudomonas</taxon>
    </lineage>
</organism>
<dbReference type="GO" id="GO:0005886">
    <property type="term" value="C:plasma membrane"/>
    <property type="evidence" value="ECO:0007669"/>
    <property type="project" value="UniProtKB-SubCell"/>
</dbReference>
<dbReference type="Pfam" id="PF04290">
    <property type="entry name" value="DctQ"/>
    <property type="match status" value="1"/>
</dbReference>
<dbReference type="RefSeq" id="WP_042554657.1">
    <property type="nucleotide sequence ID" value="NZ_JXQW01000040.1"/>
</dbReference>
<dbReference type="InterPro" id="IPR007387">
    <property type="entry name" value="TRAP_DctQ"/>
</dbReference>
<evidence type="ECO:0000256" key="9">
    <source>
        <dbReference type="RuleBase" id="RU369079"/>
    </source>
</evidence>
<evidence type="ECO:0000256" key="1">
    <source>
        <dbReference type="ARBA" id="ARBA00004429"/>
    </source>
</evidence>
<comment type="caution">
    <text evidence="11">The sequence shown here is derived from an EMBL/GenBank/DDBJ whole genome shotgun (WGS) entry which is preliminary data.</text>
</comment>
<evidence type="ECO:0000313" key="12">
    <source>
        <dbReference type="Proteomes" id="UP000032068"/>
    </source>
</evidence>
<comment type="subunit">
    <text evidence="9">The complex comprises the extracytoplasmic solute receptor protein and the two transmembrane proteins.</text>
</comment>
<keyword evidence="4 9" id="KW-0997">Cell inner membrane</keyword>
<feature type="domain" description="Tripartite ATP-independent periplasmic transporters DctQ component" evidence="10">
    <location>
        <begin position="23"/>
        <end position="151"/>
    </location>
</feature>
<comment type="similarity">
    <text evidence="8 9">Belongs to the TRAP transporter small permease family.</text>
</comment>
<dbReference type="Proteomes" id="UP000032068">
    <property type="component" value="Unassembled WGS sequence"/>
</dbReference>
<dbReference type="AlphaFoldDB" id="A0A0D0KKX2"/>
<protein>
    <recommendedName>
        <fullName evidence="9">TRAP transporter small permease protein</fullName>
    </recommendedName>
</protein>
<feature type="transmembrane region" description="Helical" evidence="9">
    <location>
        <begin position="12"/>
        <end position="35"/>
    </location>
</feature>
<sequence>MRLLTLLMSRLFETIVVFCMGTMVILVFFNVVLRYGFNSGIALSDEGARYLFVWLTFIGAVVALRDNAHLGIDLLYRRLPAFGQRVCAVLAELMMLFCVSLFLIGSYKQTVINMDNLSPVANLPLGLMYAAGVVCSLGMAAIMIKRLYLLLFRHIDPDKVMPLSPEDALISEVSK</sequence>
<gene>
    <name evidence="11" type="ORF">RU08_15065</name>
</gene>
<evidence type="ECO:0000313" key="11">
    <source>
        <dbReference type="EMBL" id="KIP98685.1"/>
    </source>
</evidence>
<dbReference type="OrthoDB" id="9791324at2"/>
<keyword evidence="5 9" id="KW-0812">Transmembrane</keyword>
<evidence type="ECO:0000256" key="7">
    <source>
        <dbReference type="ARBA" id="ARBA00023136"/>
    </source>
</evidence>
<keyword evidence="7 9" id="KW-0472">Membrane</keyword>
<keyword evidence="3" id="KW-1003">Cell membrane</keyword>
<evidence type="ECO:0000256" key="4">
    <source>
        <dbReference type="ARBA" id="ARBA00022519"/>
    </source>
</evidence>
<proteinExistence type="inferred from homology"/>
<reference evidence="11 12" key="1">
    <citation type="submission" date="2014-12" db="EMBL/GenBank/DDBJ databases">
        <title>16Stimator: statistical estimation of ribosomal gene copy numbers from draft genome assemblies.</title>
        <authorList>
            <person name="Perisin M.A."/>
            <person name="Vetter M."/>
            <person name="Gilbert J.A."/>
            <person name="Bergelson J."/>
        </authorList>
    </citation>
    <scope>NUCLEOTIDE SEQUENCE [LARGE SCALE GENOMIC DNA]</scope>
    <source>
        <strain evidence="11 12">MEJ086</strain>
    </source>
</reference>
<dbReference type="GO" id="GO:0015740">
    <property type="term" value="P:C4-dicarboxylate transport"/>
    <property type="evidence" value="ECO:0007669"/>
    <property type="project" value="TreeGrafter"/>
</dbReference>
<dbReference type="PANTHER" id="PTHR35011:SF2">
    <property type="entry name" value="2,3-DIKETO-L-GULONATE TRAP TRANSPORTER SMALL PERMEASE PROTEIN YIAM"/>
    <property type="match status" value="1"/>
</dbReference>
<name>A0A0D0KKX2_9PSED</name>
<comment type="function">
    <text evidence="9">Part of the tripartite ATP-independent periplasmic (TRAP) transport system.</text>
</comment>
<keyword evidence="2 9" id="KW-0813">Transport</keyword>
<dbReference type="GO" id="GO:0022857">
    <property type="term" value="F:transmembrane transporter activity"/>
    <property type="evidence" value="ECO:0007669"/>
    <property type="project" value="UniProtKB-UniRule"/>
</dbReference>
<dbReference type="InterPro" id="IPR055348">
    <property type="entry name" value="DctQ"/>
</dbReference>
<dbReference type="PANTHER" id="PTHR35011">
    <property type="entry name" value="2,3-DIKETO-L-GULONATE TRAP TRANSPORTER SMALL PERMEASE PROTEIN YIAM"/>
    <property type="match status" value="1"/>
</dbReference>